<organism evidence="2 3">
    <name type="scientific">Candidatus Thermoflexus japonica</name>
    <dbReference type="NCBI Taxonomy" id="2035417"/>
    <lineage>
        <taxon>Bacteria</taxon>
        <taxon>Bacillati</taxon>
        <taxon>Chloroflexota</taxon>
        <taxon>Thermoflexia</taxon>
        <taxon>Thermoflexales</taxon>
        <taxon>Thermoflexaceae</taxon>
        <taxon>Thermoflexus</taxon>
    </lineage>
</organism>
<accession>A0A2H5Y3S9</accession>
<dbReference type="Proteomes" id="UP000236642">
    <property type="component" value="Unassembled WGS sequence"/>
</dbReference>
<protein>
    <submittedName>
        <fullName evidence="2">Uncharacterized protein</fullName>
    </submittedName>
</protein>
<keyword evidence="1" id="KW-1133">Transmembrane helix</keyword>
<sequence>MFTGEIPFRKPFRRSWRIPGFDLFRDARGLQTLEWVALALVIMALLGAIAAYIRSHPDVVGGAVAEAIRSFFARLSETFGPILSPYLPFPPEHGPTS</sequence>
<keyword evidence="1" id="KW-0812">Transmembrane</keyword>
<keyword evidence="1" id="KW-0472">Membrane</keyword>
<evidence type="ECO:0000313" key="3">
    <source>
        <dbReference type="Proteomes" id="UP000236642"/>
    </source>
</evidence>
<dbReference type="AlphaFoldDB" id="A0A2H5Y3S9"/>
<feature type="transmembrane region" description="Helical" evidence="1">
    <location>
        <begin position="35"/>
        <end position="53"/>
    </location>
</feature>
<comment type="caution">
    <text evidence="2">The sequence shown here is derived from an EMBL/GenBank/DDBJ whole genome shotgun (WGS) entry which is preliminary data.</text>
</comment>
<gene>
    <name evidence="2" type="ORF">HRbin22_00333</name>
</gene>
<name>A0A2H5Y3S9_9CHLR</name>
<proteinExistence type="predicted"/>
<evidence type="ECO:0000313" key="2">
    <source>
        <dbReference type="EMBL" id="GBD08101.1"/>
    </source>
</evidence>
<reference evidence="3" key="1">
    <citation type="submission" date="2017-09" db="EMBL/GenBank/DDBJ databases">
        <title>Metaegenomics of thermophilic ammonia-oxidizing enrichment culture.</title>
        <authorList>
            <person name="Kato S."/>
            <person name="Suzuki K."/>
        </authorList>
    </citation>
    <scope>NUCLEOTIDE SEQUENCE [LARGE SCALE GENOMIC DNA]</scope>
</reference>
<evidence type="ECO:0000256" key="1">
    <source>
        <dbReference type="SAM" id="Phobius"/>
    </source>
</evidence>
<dbReference type="EMBL" id="BEHY01000004">
    <property type="protein sequence ID" value="GBD08101.1"/>
    <property type="molecule type" value="Genomic_DNA"/>
</dbReference>